<dbReference type="InterPro" id="IPR027417">
    <property type="entry name" value="P-loop_NTPase"/>
</dbReference>
<dbReference type="SUPFAM" id="SSF46894">
    <property type="entry name" value="C-terminal effector domain of the bipartite response regulators"/>
    <property type="match status" value="1"/>
</dbReference>
<dbReference type="InterPro" id="IPR011990">
    <property type="entry name" value="TPR-like_helical_dom_sf"/>
</dbReference>
<dbReference type="PANTHER" id="PTHR35807">
    <property type="entry name" value="TRANSCRIPTIONAL REGULATOR REDD-RELATED"/>
    <property type="match status" value="1"/>
</dbReference>
<dbReference type="Proteomes" id="UP000182977">
    <property type="component" value="Chromosome I"/>
</dbReference>
<gene>
    <name evidence="8" type="ORF">SAMN04488563_5747</name>
</gene>
<dbReference type="Gene3D" id="1.25.40.10">
    <property type="entry name" value="Tetratricopeptide repeat domain"/>
    <property type="match status" value="2"/>
</dbReference>
<dbReference type="InterPro" id="IPR001867">
    <property type="entry name" value="OmpR/PhoB-type_DNA-bd"/>
</dbReference>
<dbReference type="PROSITE" id="PS51755">
    <property type="entry name" value="OMPR_PHOB"/>
    <property type="match status" value="1"/>
</dbReference>
<dbReference type="InterPro" id="IPR041664">
    <property type="entry name" value="AAA_16"/>
</dbReference>
<dbReference type="SUPFAM" id="SSF48452">
    <property type="entry name" value="TPR-like"/>
    <property type="match status" value="3"/>
</dbReference>
<dbReference type="GO" id="GO:0003677">
    <property type="term" value="F:DNA binding"/>
    <property type="evidence" value="ECO:0007669"/>
    <property type="project" value="UniProtKB-UniRule"/>
</dbReference>
<comment type="similarity">
    <text evidence="1">Belongs to the AfsR/DnrI/RedD regulatory family.</text>
</comment>
<evidence type="ECO:0000259" key="7">
    <source>
        <dbReference type="PROSITE" id="PS51755"/>
    </source>
</evidence>
<dbReference type="Gene3D" id="3.40.50.300">
    <property type="entry name" value="P-loop containing nucleotide triphosphate hydrolases"/>
    <property type="match status" value="1"/>
</dbReference>
<feature type="compositionally biased region" description="Low complexity" evidence="6">
    <location>
        <begin position="257"/>
        <end position="269"/>
    </location>
</feature>
<dbReference type="InterPro" id="IPR005158">
    <property type="entry name" value="BTAD"/>
</dbReference>
<dbReference type="InterPro" id="IPR003593">
    <property type="entry name" value="AAA+_ATPase"/>
</dbReference>
<dbReference type="PRINTS" id="PR00364">
    <property type="entry name" value="DISEASERSIST"/>
</dbReference>
<dbReference type="Pfam" id="PF03704">
    <property type="entry name" value="BTAD"/>
    <property type="match status" value="1"/>
</dbReference>
<evidence type="ECO:0000256" key="2">
    <source>
        <dbReference type="ARBA" id="ARBA00023015"/>
    </source>
</evidence>
<dbReference type="SMART" id="SM00862">
    <property type="entry name" value="Trans_reg_C"/>
    <property type="match status" value="1"/>
</dbReference>
<dbReference type="InterPro" id="IPR016032">
    <property type="entry name" value="Sig_transdc_resp-reg_C-effctor"/>
</dbReference>
<dbReference type="AlphaFoldDB" id="A0A1H2LC05"/>
<accession>A0A1H2LC05</accession>
<protein>
    <submittedName>
        <fullName evidence="8">DNA-binding transcriptional activator of the SARP family</fullName>
    </submittedName>
</protein>
<dbReference type="InterPro" id="IPR051677">
    <property type="entry name" value="AfsR-DnrI-RedD_regulator"/>
</dbReference>
<feature type="domain" description="OmpR/PhoB-type" evidence="7">
    <location>
        <begin position="1"/>
        <end position="107"/>
    </location>
</feature>
<name>A0A1H2LC05_9ACTN</name>
<feature type="DNA-binding region" description="OmpR/PhoB-type" evidence="5">
    <location>
        <begin position="1"/>
        <end position="107"/>
    </location>
</feature>
<dbReference type="EMBL" id="LT629791">
    <property type="protein sequence ID" value="SDU78265.1"/>
    <property type="molecule type" value="Genomic_DNA"/>
</dbReference>
<dbReference type="InterPro" id="IPR019734">
    <property type="entry name" value="TPR_rpt"/>
</dbReference>
<dbReference type="InterPro" id="IPR036388">
    <property type="entry name" value="WH-like_DNA-bd_sf"/>
</dbReference>
<keyword evidence="4" id="KW-0804">Transcription</keyword>
<sequence>MPESEVFVRLLGGPVEVLQGTERVALARRPAAVLAALALRLNVPVSYGVIAELLWSPDELPASPRRAIQTYASRLREVIGRDAVVAHGDGLRLQLDPDRVDLYRFRRLVDTDTDSPREELDALSQALDLWTGAPLSGLGVDQLAEVERPALLDEILNVAERRNELRLRLGDLDEAFIASLRRLTAEHPWRERTWCHLMLALYRTGRQGEALSTFTDLVGVLRDGLGIDPGAEATQLHQRMLATDPHLLEPAAPAAPPAATAEPPAQLPAGSPAFVGRRRELAELAALLDRPADRVRVAVVSGPAGVGKTTTVIEAAHRARARFPDGQLYLAGSNGGTGVPARDLLGTFLRDLGTTSADIPASLADRAALFRSLCARRRLLVVIDDAHSADQITDLLPGAGDCAVLVTTRRRIAVPANLTLDLDTITTAESHELLATLAGAARLAAEPDATAAIIHACAGSPLALHIIGGRLATRPAWPLAHLRDRLTGPGRLAELRLDGHSVQAVLDATTSTLDPTDATRFHTLGTLPADLVDVETAAALWEIGRPDARDLLEHLSDVRLLEPGVPGCYRWHGLIGNYLRDRPGHGDHAGLRRMLRQAIASITNARGRLRPGDRPHQPIVAAITAEADGVVFAERGDVHAWVHPRLTLLTGLARDALTSPDENQAVEAASLAPNLDVLLTECCGRHDNVEELLRAVTVMPLPPAADRFVAASWQNLATMLASRGQFTEARAAAERAIALWRQQGDQFGEAGMLNNLAVLHERMGDYATAVQVARRCIAAVEAQPVALRLRCQLTFAQVLARQGDLDEARDALAAARELHVPEPGSLDAHTLRMAETYIRLGSDRPADAIHAAQKAVAAAREMGSDRRIGKSTVLLARARRLAGQDSQDTAAAALQVLLGLPDVQATCEALIELAHAHRARGDLDSADACVAEATRLADQAGLGRTHWADGLLGCLEQRLTGNEVGESRTE</sequence>
<proteinExistence type="inferred from homology"/>
<dbReference type="PANTHER" id="PTHR35807:SF1">
    <property type="entry name" value="TRANSCRIPTIONAL REGULATOR REDD"/>
    <property type="match status" value="1"/>
</dbReference>
<evidence type="ECO:0000256" key="6">
    <source>
        <dbReference type="SAM" id="MobiDB-lite"/>
    </source>
</evidence>
<evidence type="ECO:0000256" key="3">
    <source>
        <dbReference type="ARBA" id="ARBA00023125"/>
    </source>
</evidence>
<dbReference type="Pfam" id="PF13191">
    <property type="entry name" value="AAA_16"/>
    <property type="match status" value="1"/>
</dbReference>
<dbReference type="GO" id="GO:0006355">
    <property type="term" value="P:regulation of DNA-templated transcription"/>
    <property type="evidence" value="ECO:0007669"/>
    <property type="project" value="InterPro"/>
</dbReference>
<dbReference type="SMART" id="SM01043">
    <property type="entry name" value="BTAD"/>
    <property type="match status" value="1"/>
</dbReference>
<organism evidence="8 9">
    <name type="scientific">Jiangella alkaliphila</name>
    <dbReference type="NCBI Taxonomy" id="419479"/>
    <lineage>
        <taxon>Bacteria</taxon>
        <taxon>Bacillati</taxon>
        <taxon>Actinomycetota</taxon>
        <taxon>Actinomycetes</taxon>
        <taxon>Jiangellales</taxon>
        <taxon>Jiangellaceae</taxon>
        <taxon>Jiangella</taxon>
    </lineage>
</organism>
<dbReference type="SMART" id="SM00382">
    <property type="entry name" value="AAA"/>
    <property type="match status" value="1"/>
</dbReference>
<evidence type="ECO:0000313" key="9">
    <source>
        <dbReference type="Proteomes" id="UP000182977"/>
    </source>
</evidence>
<dbReference type="GO" id="GO:0043531">
    <property type="term" value="F:ADP binding"/>
    <property type="evidence" value="ECO:0007669"/>
    <property type="project" value="InterPro"/>
</dbReference>
<dbReference type="STRING" id="419479.SAMN04488563_5747"/>
<dbReference type="SMART" id="SM00028">
    <property type="entry name" value="TPR"/>
    <property type="match status" value="4"/>
</dbReference>
<evidence type="ECO:0000256" key="4">
    <source>
        <dbReference type="ARBA" id="ARBA00023163"/>
    </source>
</evidence>
<feature type="region of interest" description="Disordered" evidence="6">
    <location>
        <begin position="249"/>
        <end position="269"/>
    </location>
</feature>
<dbReference type="Gene3D" id="1.10.10.10">
    <property type="entry name" value="Winged helix-like DNA-binding domain superfamily/Winged helix DNA-binding domain"/>
    <property type="match status" value="1"/>
</dbReference>
<dbReference type="GO" id="GO:0000160">
    <property type="term" value="P:phosphorelay signal transduction system"/>
    <property type="evidence" value="ECO:0007669"/>
    <property type="project" value="InterPro"/>
</dbReference>
<evidence type="ECO:0000256" key="1">
    <source>
        <dbReference type="ARBA" id="ARBA00005820"/>
    </source>
</evidence>
<evidence type="ECO:0000256" key="5">
    <source>
        <dbReference type="PROSITE-ProRule" id="PRU01091"/>
    </source>
</evidence>
<dbReference type="Pfam" id="PF13424">
    <property type="entry name" value="TPR_12"/>
    <property type="match status" value="1"/>
</dbReference>
<dbReference type="RefSeq" id="WP_172860713.1">
    <property type="nucleotide sequence ID" value="NZ_LT629791.1"/>
</dbReference>
<keyword evidence="2" id="KW-0805">Transcription regulation</keyword>
<keyword evidence="9" id="KW-1185">Reference proteome</keyword>
<reference evidence="9" key="1">
    <citation type="submission" date="2016-10" db="EMBL/GenBank/DDBJ databases">
        <authorList>
            <person name="Varghese N."/>
            <person name="Submissions S."/>
        </authorList>
    </citation>
    <scope>NUCLEOTIDE SEQUENCE [LARGE SCALE GENOMIC DNA]</scope>
    <source>
        <strain evidence="9">DSM 45079</strain>
    </source>
</reference>
<dbReference type="CDD" id="cd15831">
    <property type="entry name" value="BTAD"/>
    <property type="match status" value="1"/>
</dbReference>
<keyword evidence="3 5" id="KW-0238">DNA-binding</keyword>
<dbReference type="SUPFAM" id="SSF52540">
    <property type="entry name" value="P-loop containing nucleoside triphosphate hydrolases"/>
    <property type="match status" value="1"/>
</dbReference>
<evidence type="ECO:0000313" key="8">
    <source>
        <dbReference type="EMBL" id="SDU78265.1"/>
    </source>
</evidence>